<evidence type="ECO:0000259" key="5">
    <source>
        <dbReference type="SMART" id="SM00941"/>
    </source>
</evidence>
<comment type="catalytic activity">
    <reaction evidence="3 4">
        <text>thymidine + phosphate = 2-deoxy-alpha-D-ribose 1-phosphate + thymine</text>
        <dbReference type="Rhea" id="RHEA:16037"/>
        <dbReference type="ChEBI" id="CHEBI:17748"/>
        <dbReference type="ChEBI" id="CHEBI:17821"/>
        <dbReference type="ChEBI" id="CHEBI:43474"/>
        <dbReference type="ChEBI" id="CHEBI:57259"/>
        <dbReference type="EC" id="2.4.2.4"/>
    </reaction>
</comment>
<dbReference type="InterPro" id="IPR013466">
    <property type="entry name" value="Thymidine/AMP_Pase"/>
</dbReference>
<dbReference type="Pfam" id="PF07831">
    <property type="entry name" value="PYNP_C"/>
    <property type="match status" value="1"/>
</dbReference>
<dbReference type="InterPro" id="IPR017872">
    <property type="entry name" value="Pyrmidine_PPase_CS"/>
</dbReference>
<dbReference type="Pfam" id="PF02885">
    <property type="entry name" value="Glycos_trans_3N"/>
    <property type="match status" value="1"/>
</dbReference>
<accession>A0ABV7E6G6</accession>
<dbReference type="Gene3D" id="3.40.1030.10">
    <property type="entry name" value="Nucleoside phosphorylase/phosphoribosyltransferase catalytic domain"/>
    <property type="match status" value="1"/>
</dbReference>
<evidence type="ECO:0000256" key="4">
    <source>
        <dbReference type="HAMAP-Rule" id="MF_00703"/>
    </source>
</evidence>
<dbReference type="PANTHER" id="PTHR10515">
    <property type="entry name" value="THYMIDINE PHOSPHORYLASE"/>
    <property type="match status" value="1"/>
</dbReference>
<protein>
    <recommendedName>
        <fullName evidence="4">Putative thymidine phosphorylase</fullName>
        <ecNumber evidence="4">2.4.2.4</ecNumber>
    </recommendedName>
    <alternativeName>
        <fullName evidence="4">TdRPase</fullName>
    </alternativeName>
</protein>
<dbReference type="Gene3D" id="3.90.1170.30">
    <property type="entry name" value="Pyrimidine nucleoside phosphorylase-like, C-terminal domain"/>
    <property type="match status" value="1"/>
</dbReference>
<dbReference type="InterPro" id="IPR035902">
    <property type="entry name" value="Nuc_phospho_transferase"/>
</dbReference>
<dbReference type="InterPro" id="IPR036320">
    <property type="entry name" value="Glycosyl_Trfase_fam3_N_dom_sf"/>
</dbReference>
<dbReference type="HAMAP" id="MF_00703">
    <property type="entry name" value="Thymid_phosp_2"/>
    <property type="match status" value="1"/>
</dbReference>
<dbReference type="Gene3D" id="1.20.970.50">
    <property type="match status" value="1"/>
</dbReference>
<evidence type="ECO:0000256" key="1">
    <source>
        <dbReference type="ARBA" id="ARBA00022676"/>
    </source>
</evidence>
<keyword evidence="7" id="KW-1185">Reference proteome</keyword>
<dbReference type="SUPFAM" id="SSF52418">
    <property type="entry name" value="Nucleoside phosphorylase/phosphoribosyltransferase catalytic domain"/>
    <property type="match status" value="1"/>
</dbReference>
<evidence type="ECO:0000313" key="6">
    <source>
        <dbReference type="EMBL" id="MFC3098349.1"/>
    </source>
</evidence>
<evidence type="ECO:0000313" key="7">
    <source>
        <dbReference type="Proteomes" id="UP001595456"/>
    </source>
</evidence>
<keyword evidence="1 4" id="KW-0328">Glycosyltransferase</keyword>
<feature type="domain" description="Pyrimidine nucleoside phosphorylase C-terminal" evidence="5">
    <location>
        <begin position="439"/>
        <end position="506"/>
    </location>
</feature>
<evidence type="ECO:0000256" key="2">
    <source>
        <dbReference type="ARBA" id="ARBA00022679"/>
    </source>
</evidence>
<reference evidence="7" key="1">
    <citation type="journal article" date="2019" name="Int. J. Syst. Evol. Microbiol.">
        <title>The Global Catalogue of Microorganisms (GCM) 10K type strain sequencing project: providing services to taxonomists for standard genome sequencing and annotation.</title>
        <authorList>
            <consortium name="The Broad Institute Genomics Platform"/>
            <consortium name="The Broad Institute Genome Sequencing Center for Infectious Disease"/>
            <person name="Wu L."/>
            <person name="Ma J."/>
        </authorList>
    </citation>
    <scope>NUCLEOTIDE SEQUENCE [LARGE SCALE GENOMIC DNA]</scope>
    <source>
        <strain evidence="7">KCTC 52607</strain>
    </source>
</reference>
<dbReference type="InterPro" id="IPR013102">
    <property type="entry name" value="PYNP_C"/>
</dbReference>
<dbReference type="RefSeq" id="WP_336926923.1">
    <property type="nucleotide sequence ID" value="NZ_JBANRO010000010.1"/>
</dbReference>
<organism evidence="6 7">
    <name type="scientific">Alteraurantiacibacter palmitatis</name>
    <dbReference type="NCBI Taxonomy" id="2054628"/>
    <lineage>
        <taxon>Bacteria</taxon>
        <taxon>Pseudomonadati</taxon>
        <taxon>Pseudomonadota</taxon>
        <taxon>Alphaproteobacteria</taxon>
        <taxon>Sphingomonadales</taxon>
        <taxon>Erythrobacteraceae</taxon>
        <taxon>Alteraurantiacibacter</taxon>
    </lineage>
</organism>
<dbReference type="InterPro" id="IPR028579">
    <property type="entry name" value="Thym_Pase_Put"/>
</dbReference>
<keyword evidence="2 4" id="KW-0808">Transferase</keyword>
<dbReference type="InterPro" id="IPR000312">
    <property type="entry name" value="Glycosyl_Trfase_fam3"/>
</dbReference>
<dbReference type="Proteomes" id="UP001595456">
    <property type="component" value="Unassembled WGS sequence"/>
</dbReference>
<dbReference type="SUPFAM" id="SSF54680">
    <property type="entry name" value="Pyrimidine nucleoside phosphorylase C-terminal domain"/>
    <property type="match status" value="1"/>
</dbReference>
<dbReference type="InterPro" id="IPR036566">
    <property type="entry name" value="PYNP-like_C_sf"/>
</dbReference>
<dbReference type="SUPFAM" id="SSF47648">
    <property type="entry name" value="Nucleoside phosphorylase/phosphoribosyltransferase N-terminal domain"/>
    <property type="match status" value="1"/>
</dbReference>
<dbReference type="InterPro" id="IPR000053">
    <property type="entry name" value="Thymidine/pyrmidine_PPase"/>
</dbReference>
<dbReference type="NCBIfam" id="TIGR02645">
    <property type="entry name" value="ARCH_P_rylase"/>
    <property type="match status" value="1"/>
</dbReference>
<proteinExistence type="inferred from homology"/>
<sequence length="510" mass="53625">MTRNNAHTGAPLQPALRAKRLGLYAQHQPVVIMRTDCHVCRAEGLSSRSQVLVSAGGRQVQAALFQVQGDALLAINEAALSETAWQALGVAEGDMIHVSHAPAIESLASVRHRIYGHRLDARAFADIVGDVAAGRYTDVHLAAFLTASAALPLDEDETVDLTAAMIDIGDRLRWDAPCVVDKHCVGGLPGNRTTPIIVAIVAANGLVMPKTSSRAITSPAGTADTMETLAPVDLDMATLKRVVEQEGGCVAWGGAVHLSPADDKFVRIERELDIDTEGQLIASVLSKKIAAGSTHVVIDIPVGPTAKVRNAETAERLAERMRSVAARFNLTARCLLTDGAQPVGRGVGPALEAFDVLAVLRNASDAPDDLRRRSVVLAGAALEIGGKAKTGQGAALALETLANGQAWSKFEAICEAQGGMRTPPVAAHVQPLIAPRAGHIVHIDNRKLARLAKLAGAPDAKAAGVLMNVRIGDEVGRGEPLIHLHAETGGELNYALDYAERNPDIVSLTP</sequence>
<dbReference type="NCBIfam" id="NF003338">
    <property type="entry name" value="PRK04350.1"/>
    <property type="match status" value="1"/>
</dbReference>
<comment type="caution">
    <text evidence="6">The sequence shown here is derived from an EMBL/GenBank/DDBJ whole genome shotgun (WGS) entry which is preliminary data.</text>
</comment>
<dbReference type="PROSITE" id="PS00647">
    <property type="entry name" value="THYMID_PHOSPHORYLASE"/>
    <property type="match status" value="1"/>
</dbReference>
<dbReference type="EC" id="2.4.2.4" evidence="4"/>
<dbReference type="InterPro" id="IPR017459">
    <property type="entry name" value="Glycosyl_Trfase_fam3_N_dom"/>
</dbReference>
<dbReference type="Pfam" id="PF00591">
    <property type="entry name" value="Glycos_transf_3"/>
    <property type="match status" value="1"/>
</dbReference>
<gene>
    <name evidence="6" type="ORF">ACFODU_11155</name>
</gene>
<comment type="similarity">
    <text evidence="4">Belongs to the thymidine/pyrimidine-nucleoside phosphorylase family. Type 2 subfamily.</text>
</comment>
<dbReference type="EMBL" id="JBHRST010000018">
    <property type="protein sequence ID" value="MFC3098349.1"/>
    <property type="molecule type" value="Genomic_DNA"/>
</dbReference>
<dbReference type="PANTHER" id="PTHR10515:SF0">
    <property type="entry name" value="THYMIDINE PHOSPHORYLASE"/>
    <property type="match status" value="1"/>
</dbReference>
<dbReference type="SMART" id="SM00941">
    <property type="entry name" value="PYNP_C"/>
    <property type="match status" value="1"/>
</dbReference>
<name>A0ABV7E6G6_9SPHN</name>
<evidence type="ECO:0000256" key="3">
    <source>
        <dbReference type="ARBA" id="ARBA00048550"/>
    </source>
</evidence>